<feature type="domain" description="Glycosyl-hydrolase 97 N-terminal" evidence="2">
    <location>
        <begin position="26"/>
        <end position="66"/>
    </location>
</feature>
<proteinExistence type="predicted"/>
<keyword evidence="4" id="KW-1185">Reference proteome</keyword>
<sequence length="68" mass="6877">MKKLPHIAAALLALAASRADASDAVVTSPDGQIALHIADDGASYRITRHGEAVIASSPLGLELDGQSA</sequence>
<dbReference type="GO" id="GO:0016787">
    <property type="term" value="F:hydrolase activity"/>
    <property type="evidence" value="ECO:0007669"/>
    <property type="project" value="UniProtKB-KW"/>
</dbReference>
<feature type="non-terminal residue" evidence="3">
    <location>
        <position position="68"/>
    </location>
</feature>
<dbReference type="EMBL" id="JAJTWU010000012">
    <property type="protein sequence ID" value="MCE4557822.1"/>
    <property type="molecule type" value="Genomic_DNA"/>
</dbReference>
<feature type="chain" id="PRO_5045915426" evidence="1">
    <location>
        <begin position="22"/>
        <end position="68"/>
    </location>
</feature>
<reference evidence="3 4" key="1">
    <citation type="submission" date="2021-12" db="EMBL/GenBank/DDBJ databases">
        <title>Genome seq of P8.</title>
        <authorList>
            <person name="Seo T."/>
        </authorList>
    </citation>
    <scope>NUCLEOTIDE SEQUENCE [LARGE SCALE GENOMIC DNA]</scope>
    <source>
        <strain evidence="3 4">P8</strain>
    </source>
</reference>
<keyword evidence="3" id="KW-0378">Hydrolase</keyword>
<dbReference type="RefSeq" id="WP_233375200.1">
    <property type="nucleotide sequence ID" value="NZ_JAJTWU010000012.1"/>
</dbReference>
<dbReference type="InterPro" id="IPR029486">
    <property type="entry name" value="GH97_N"/>
</dbReference>
<accession>A0ABS8XYX0</accession>
<feature type="signal peptide" evidence="1">
    <location>
        <begin position="1"/>
        <end position="21"/>
    </location>
</feature>
<evidence type="ECO:0000259" key="2">
    <source>
        <dbReference type="Pfam" id="PF14508"/>
    </source>
</evidence>
<keyword evidence="1" id="KW-0732">Signal</keyword>
<organism evidence="3 4">
    <name type="scientific">Pelomonas cellulosilytica</name>
    <dbReference type="NCBI Taxonomy" id="2906762"/>
    <lineage>
        <taxon>Bacteria</taxon>
        <taxon>Pseudomonadati</taxon>
        <taxon>Pseudomonadota</taxon>
        <taxon>Betaproteobacteria</taxon>
        <taxon>Burkholderiales</taxon>
        <taxon>Sphaerotilaceae</taxon>
        <taxon>Roseateles</taxon>
    </lineage>
</organism>
<name>A0ABS8XYX0_9BURK</name>
<gene>
    <name evidence="3" type="ORF">LXT13_25860</name>
</gene>
<dbReference type="InterPro" id="IPR014718">
    <property type="entry name" value="GH-type_carb-bd"/>
</dbReference>
<dbReference type="Gene3D" id="2.70.98.10">
    <property type="match status" value="1"/>
</dbReference>
<evidence type="ECO:0000256" key="1">
    <source>
        <dbReference type="SAM" id="SignalP"/>
    </source>
</evidence>
<dbReference type="Pfam" id="PF14508">
    <property type="entry name" value="GH97_N"/>
    <property type="match status" value="1"/>
</dbReference>
<protein>
    <submittedName>
        <fullName evidence="3">Glycoside hydrolase family 97 N-terminal domain-containing protein</fullName>
    </submittedName>
</protein>
<evidence type="ECO:0000313" key="3">
    <source>
        <dbReference type="EMBL" id="MCE4557822.1"/>
    </source>
</evidence>
<dbReference type="Proteomes" id="UP001200741">
    <property type="component" value="Unassembled WGS sequence"/>
</dbReference>
<comment type="caution">
    <text evidence="3">The sequence shown here is derived from an EMBL/GenBank/DDBJ whole genome shotgun (WGS) entry which is preliminary data.</text>
</comment>
<evidence type="ECO:0000313" key="4">
    <source>
        <dbReference type="Proteomes" id="UP001200741"/>
    </source>
</evidence>